<dbReference type="Proteomes" id="UP000244005">
    <property type="component" value="Unassembled WGS sequence"/>
</dbReference>
<organism evidence="2 3">
    <name type="scientific">Marchantia polymorpha</name>
    <name type="common">Common liverwort</name>
    <name type="synonym">Marchantia aquatica</name>
    <dbReference type="NCBI Taxonomy" id="3197"/>
    <lineage>
        <taxon>Eukaryota</taxon>
        <taxon>Viridiplantae</taxon>
        <taxon>Streptophyta</taxon>
        <taxon>Embryophyta</taxon>
        <taxon>Marchantiophyta</taxon>
        <taxon>Marchantiopsida</taxon>
        <taxon>Marchantiidae</taxon>
        <taxon>Marchantiales</taxon>
        <taxon>Marchantiaceae</taxon>
        <taxon>Marchantia</taxon>
    </lineage>
</organism>
<evidence type="ECO:0000256" key="1">
    <source>
        <dbReference type="SAM" id="MobiDB-lite"/>
    </source>
</evidence>
<dbReference type="AlphaFoldDB" id="A0A2R6W3E7"/>
<name>A0A2R6W3E7_MARPO</name>
<sequence>MGRKLSPGNDGLAYCGKGREAAGKLVRRRLKVASHGTNMPTSSTATPDDFFKHRSMAERTGVDRSQAVENAWRRVKDEDEEENEGPTAHEQPSVPRQPCRPGHLAGIARQRRI</sequence>
<gene>
    <name evidence="2" type="ORF">MARPO_0165s0009</name>
</gene>
<feature type="region of interest" description="Disordered" evidence="1">
    <location>
        <begin position="59"/>
        <end position="113"/>
    </location>
</feature>
<evidence type="ECO:0000313" key="3">
    <source>
        <dbReference type="Proteomes" id="UP000244005"/>
    </source>
</evidence>
<keyword evidence="3" id="KW-1185">Reference proteome</keyword>
<protein>
    <submittedName>
        <fullName evidence="2">Uncharacterized protein</fullName>
    </submittedName>
</protein>
<reference evidence="3" key="1">
    <citation type="journal article" date="2017" name="Cell">
        <title>Insights into land plant evolution garnered from the Marchantia polymorpha genome.</title>
        <authorList>
            <person name="Bowman J.L."/>
            <person name="Kohchi T."/>
            <person name="Yamato K.T."/>
            <person name="Jenkins J."/>
            <person name="Shu S."/>
            <person name="Ishizaki K."/>
            <person name="Yamaoka S."/>
            <person name="Nishihama R."/>
            <person name="Nakamura Y."/>
            <person name="Berger F."/>
            <person name="Adam C."/>
            <person name="Aki S.S."/>
            <person name="Althoff F."/>
            <person name="Araki T."/>
            <person name="Arteaga-Vazquez M.A."/>
            <person name="Balasubrmanian S."/>
            <person name="Barry K."/>
            <person name="Bauer D."/>
            <person name="Boehm C.R."/>
            <person name="Briginshaw L."/>
            <person name="Caballero-Perez J."/>
            <person name="Catarino B."/>
            <person name="Chen F."/>
            <person name="Chiyoda S."/>
            <person name="Chovatia M."/>
            <person name="Davies K.M."/>
            <person name="Delmans M."/>
            <person name="Demura T."/>
            <person name="Dierschke T."/>
            <person name="Dolan L."/>
            <person name="Dorantes-Acosta A.E."/>
            <person name="Eklund D.M."/>
            <person name="Florent S.N."/>
            <person name="Flores-Sandoval E."/>
            <person name="Fujiyama A."/>
            <person name="Fukuzawa H."/>
            <person name="Galik B."/>
            <person name="Grimanelli D."/>
            <person name="Grimwood J."/>
            <person name="Grossniklaus U."/>
            <person name="Hamada T."/>
            <person name="Haseloff J."/>
            <person name="Hetherington A.J."/>
            <person name="Higo A."/>
            <person name="Hirakawa Y."/>
            <person name="Hundley H.N."/>
            <person name="Ikeda Y."/>
            <person name="Inoue K."/>
            <person name="Inoue S.I."/>
            <person name="Ishida S."/>
            <person name="Jia Q."/>
            <person name="Kakita M."/>
            <person name="Kanazawa T."/>
            <person name="Kawai Y."/>
            <person name="Kawashima T."/>
            <person name="Kennedy M."/>
            <person name="Kinose K."/>
            <person name="Kinoshita T."/>
            <person name="Kohara Y."/>
            <person name="Koide E."/>
            <person name="Komatsu K."/>
            <person name="Kopischke S."/>
            <person name="Kubo M."/>
            <person name="Kyozuka J."/>
            <person name="Lagercrantz U."/>
            <person name="Lin S.S."/>
            <person name="Lindquist E."/>
            <person name="Lipzen A.M."/>
            <person name="Lu C.W."/>
            <person name="De Luna E."/>
            <person name="Martienssen R.A."/>
            <person name="Minamino N."/>
            <person name="Mizutani M."/>
            <person name="Mizutani M."/>
            <person name="Mochizuki N."/>
            <person name="Monte I."/>
            <person name="Mosher R."/>
            <person name="Nagasaki H."/>
            <person name="Nakagami H."/>
            <person name="Naramoto S."/>
            <person name="Nishitani K."/>
            <person name="Ohtani M."/>
            <person name="Okamoto T."/>
            <person name="Okumura M."/>
            <person name="Phillips J."/>
            <person name="Pollak B."/>
            <person name="Reinders A."/>
            <person name="Rovekamp M."/>
            <person name="Sano R."/>
            <person name="Sawa S."/>
            <person name="Schmid M.W."/>
            <person name="Shirakawa M."/>
            <person name="Solano R."/>
            <person name="Spunde A."/>
            <person name="Suetsugu N."/>
            <person name="Sugano S."/>
            <person name="Sugiyama A."/>
            <person name="Sun R."/>
            <person name="Suzuki Y."/>
            <person name="Takenaka M."/>
            <person name="Takezawa D."/>
            <person name="Tomogane H."/>
            <person name="Tsuzuki M."/>
            <person name="Ueda T."/>
            <person name="Umeda M."/>
            <person name="Ward J.M."/>
            <person name="Watanabe Y."/>
            <person name="Yazaki K."/>
            <person name="Yokoyama R."/>
            <person name="Yoshitake Y."/>
            <person name="Yotsui I."/>
            <person name="Zachgo S."/>
            <person name="Schmutz J."/>
        </authorList>
    </citation>
    <scope>NUCLEOTIDE SEQUENCE [LARGE SCALE GENOMIC DNA]</scope>
    <source>
        <strain evidence="3">Tak-1</strain>
    </source>
</reference>
<dbReference type="EMBL" id="KZ772835">
    <property type="protein sequence ID" value="PTQ28379.1"/>
    <property type="molecule type" value="Genomic_DNA"/>
</dbReference>
<accession>A0A2R6W3E7</accession>
<proteinExistence type="predicted"/>
<evidence type="ECO:0000313" key="2">
    <source>
        <dbReference type="EMBL" id="PTQ28379.1"/>
    </source>
</evidence>
<dbReference type="Gramene" id="Mp7g18490.1">
    <property type="protein sequence ID" value="Mp7g18490.1.cds1"/>
    <property type="gene ID" value="Mp7g18490"/>
</dbReference>